<evidence type="ECO:0000256" key="2">
    <source>
        <dbReference type="ARBA" id="ARBA00022747"/>
    </source>
</evidence>
<evidence type="ECO:0000256" key="1">
    <source>
        <dbReference type="ARBA" id="ARBA00010923"/>
    </source>
</evidence>
<dbReference type="PANTHER" id="PTHR30408">
    <property type="entry name" value="TYPE-1 RESTRICTION ENZYME ECOKI SPECIFICITY PROTEIN"/>
    <property type="match status" value="1"/>
</dbReference>
<dbReference type="Pfam" id="PF01420">
    <property type="entry name" value="Methylase_S"/>
    <property type="match status" value="1"/>
</dbReference>
<dbReference type="AlphaFoldDB" id="A0A1M7Z567"/>
<dbReference type="GO" id="GO:0009307">
    <property type="term" value="P:DNA restriction-modification system"/>
    <property type="evidence" value="ECO:0007669"/>
    <property type="project" value="UniProtKB-KW"/>
</dbReference>
<feature type="domain" description="Type I restriction modification DNA specificity" evidence="4">
    <location>
        <begin position="9"/>
        <end position="153"/>
    </location>
</feature>
<dbReference type="Gene3D" id="3.90.220.20">
    <property type="entry name" value="DNA methylase specificity domains"/>
    <property type="match status" value="1"/>
</dbReference>
<reference evidence="6" key="1">
    <citation type="submission" date="2016-12" db="EMBL/GenBank/DDBJ databases">
        <authorList>
            <person name="Varghese N."/>
            <person name="Submissions S."/>
        </authorList>
    </citation>
    <scope>NUCLEOTIDE SEQUENCE [LARGE SCALE GENOMIC DNA]</scope>
    <source>
        <strain evidence="6">DSM 25035</strain>
    </source>
</reference>
<keyword evidence="2" id="KW-0680">Restriction system</keyword>
<dbReference type="InterPro" id="IPR000055">
    <property type="entry name" value="Restrct_endonuc_typeI_TRD"/>
</dbReference>
<dbReference type="InterPro" id="IPR052021">
    <property type="entry name" value="Type-I_RS_S_subunit"/>
</dbReference>
<name>A0A1M7Z567_9BACT</name>
<dbReference type="STRING" id="1073327.SAMN04488108_0451"/>
<evidence type="ECO:0000256" key="3">
    <source>
        <dbReference type="ARBA" id="ARBA00023125"/>
    </source>
</evidence>
<keyword evidence="6" id="KW-1185">Reference proteome</keyword>
<comment type="similarity">
    <text evidence="1">Belongs to the type-I restriction system S methylase family.</text>
</comment>
<sequence>MKKVLKSIFSGYSFRSKVEHDENGDVSVIQMKDLHNEYQEIGSQMLRISGDSIPKKYLLEPGDVLFISKGANNYALVFNDKIKAVAASAFFVLRPNKKIIVPEYLAWFINQKETQRFIEENRAGTYIPNVNKTTVEAIEIKLPTLDEQKIVAKMDFLQKREYLLTIELLAKRKLLISNLLMQKIIK</sequence>
<organism evidence="5 6">
    <name type="scientific">Algoriphagus zhangzhouensis</name>
    <dbReference type="NCBI Taxonomy" id="1073327"/>
    <lineage>
        <taxon>Bacteria</taxon>
        <taxon>Pseudomonadati</taxon>
        <taxon>Bacteroidota</taxon>
        <taxon>Cytophagia</taxon>
        <taxon>Cytophagales</taxon>
        <taxon>Cyclobacteriaceae</taxon>
        <taxon>Algoriphagus</taxon>
    </lineage>
</organism>
<dbReference type="GO" id="GO:0003677">
    <property type="term" value="F:DNA binding"/>
    <property type="evidence" value="ECO:0007669"/>
    <property type="project" value="UniProtKB-KW"/>
</dbReference>
<dbReference type="SUPFAM" id="SSF116734">
    <property type="entry name" value="DNA methylase specificity domain"/>
    <property type="match status" value="1"/>
</dbReference>
<dbReference type="InterPro" id="IPR044946">
    <property type="entry name" value="Restrct_endonuc_typeI_TRD_sf"/>
</dbReference>
<evidence type="ECO:0000313" key="5">
    <source>
        <dbReference type="EMBL" id="SHO59920.1"/>
    </source>
</evidence>
<dbReference type="EMBL" id="FRXN01000001">
    <property type="protein sequence ID" value="SHO59920.1"/>
    <property type="molecule type" value="Genomic_DNA"/>
</dbReference>
<dbReference type="PANTHER" id="PTHR30408:SF12">
    <property type="entry name" value="TYPE I RESTRICTION ENZYME MJAVIII SPECIFICITY SUBUNIT"/>
    <property type="match status" value="1"/>
</dbReference>
<protein>
    <submittedName>
        <fullName evidence="5">Type I restriction modification DNA specificity domain-containing protein</fullName>
    </submittedName>
</protein>
<dbReference type="OrthoDB" id="1002506at2"/>
<keyword evidence="3" id="KW-0238">DNA-binding</keyword>
<dbReference type="CDD" id="cd16961">
    <property type="entry name" value="RMtype1_S_TRD-CR_like"/>
    <property type="match status" value="1"/>
</dbReference>
<accession>A0A1M7Z567</accession>
<dbReference type="Proteomes" id="UP000184609">
    <property type="component" value="Unassembled WGS sequence"/>
</dbReference>
<proteinExistence type="inferred from homology"/>
<evidence type="ECO:0000313" key="6">
    <source>
        <dbReference type="Proteomes" id="UP000184609"/>
    </source>
</evidence>
<evidence type="ECO:0000259" key="4">
    <source>
        <dbReference type="Pfam" id="PF01420"/>
    </source>
</evidence>
<dbReference type="RefSeq" id="WP_073570119.1">
    <property type="nucleotide sequence ID" value="NZ_FRXN01000001.1"/>
</dbReference>
<gene>
    <name evidence="5" type="ORF">SAMN04488108_0451</name>
</gene>